<organism evidence="1 2">
    <name type="scientific">Nephila pilipes</name>
    <name type="common">Giant wood spider</name>
    <name type="synonym">Nephila maculata</name>
    <dbReference type="NCBI Taxonomy" id="299642"/>
    <lineage>
        <taxon>Eukaryota</taxon>
        <taxon>Metazoa</taxon>
        <taxon>Ecdysozoa</taxon>
        <taxon>Arthropoda</taxon>
        <taxon>Chelicerata</taxon>
        <taxon>Arachnida</taxon>
        <taxon>Araneae</taxon>
        <taxon>Araneomorphae</taxon>
        <taxon>Entelegynae</taxon>
        <taxon>Araneoidea</taxon>
        <taxon>Nephilidae</taxon>
        <taxon>Nephila</taxon>
    </lineage>
</organism>
<keyword evidence="2" id="KW-1185">Reference proteome</keyword>
<dbReference type="EMBL" id="BMAW01098914">
    <property type="protein sequence ID" value="GFS87315.1"/>
    <property type="molecule type" value="Genomic_DNA"/>
</dbReference>
<dbReference type="Proteomes" id="UP000887013">
    <property type="component" value="Unassembled WGS sequence"/>
</dbReference>
<evidence type="ECO:0000313" key="2">
    <source>
        <dbReference type="Proteomes" id="UP000887013"/>
    </source>
</evidence>
<proteinExistence type="predicted"/>
<accession>A0A8X6T8D1</accession>
<dbReference type="AlphaFoldDB" id="A0A8X6T8D1"/>
<sequence>MVFLEAFAVEKKATDLPLGRFSFSRYIISSIFLYHVERYNVFISVTYTFSVYRTNSLLHRFGNCFIIS</sequence>
<gene>
    <name evidence="1" type="ORF">NPIL_166971</name>
</gene>
<comment type="caution">
    <text evidence="1">The sequence shown here is derived from an EMBL/GenBank/DDBJ whole genome shotgun (WGS) entry which is preliminary data.</text>
</comment>
<evidence type="ECO:0000313" key="1">
    <source>
        <dbReference type="EMBL" id="GFS87315.1"/>
    </source>
</evidence>
<reference evidence="1" key="1">
    <citation type="submission" date="2020-08" db="EMBL/GenBank/DDBJ databases">
        <title>Multicomponent nature underlies the extraordinary mechanical properties of spider dragline silk.</title>
        <authorList>
            <person name="Kono N."/>
            <person name="Nakamura H."/>
            <person name="Mori M."/>
            <person name="Yoshida Y."/>
            <person name="Ohtoshi R."/>
            <person name="Malay A.D."/>
            <person name="Moran D.A.P."/>
            <person name="Tomita M."/>
            <person name="Numata K."/>
            <person name="Arakawa K."/>
        </authorList>
    </citation>
    <scope>NUCLEOTIDE SEQUENCE</scope>
</reference>
<name>A0A8X6T8D1_NEPPI</name>
<protein>
    <submittedName>
        <fullName evidence="1">Uncharacterized protein</fullName>
    </submittedName>
</protein>